<keyword evidence="1" id="KW-1133">Transmembrane helix</keyword>
<reference evidence="2 3" key="1">
    <citation type="submission" date="2020-08" db="EMBL/GenBank/DDBJ databases">
        <title>Genomic Encyclopedia of Type Strains, Phase IV (KMG-IV): sequencing the most valuable type-strain genomes for metagenomic binning, comparative biology and taxonomic classification.</title>
        <authorList>
            <person name="Goeker M."/>
        </authorList>
    </citation>
    <scope>NUCLEOTIDE SEQUENCE [LARGE SCALE GENOMIC DNA]</scope>
    <source>
        <strain evidence="2 3">DSM 10633</strain>
    </source>
</reference>
<sequence length="152" mass="17694">MKYLFNQRGGKSLVVTVITICVLFLISGGAMIYFTIKDRNIEFSEEVIAEATRVAEAELNKAYAVAEQYPFEKRFEAIQSIGYREPKEGEYAIFTFEKEYKEEDEFYVILKMKPHAEYENLTRVYVSVFDKENGALIVEKENVLKWEAEGKE</sequence>
<dbReference type="EMBL" id="JACHGZ010000001">
    <property type="protein sequence ID" value="MBB5147777.1"/>
    <property type="molecule type" value="Genomic_DNA"/>
</dbReference>
<dbReference type="RefSeq" id="WP_168411730.1">
    <property type="nucleotide sequence ID" value="NZ_JAAXPW010000001.1"/>
</dbReference>
<keyword evidence="1" id="KW-0812">Transmembrane</keyword>
<proteinExistence type="predicted"/>
<dbReference type="AlphaFoldDB" id="A0A840PPJ9"/>
<name>A0A840PPJ9_URETH</name>
<comment type="caution">
    <text evidence="2">The sequence shown here is derived from an EMBL/GenBank/DDBJ whole genome shotgun (WGS) entry which is preliminary data.</text>
</comment>
<protein>
    <submittedName>
        <fullName evidence="2">Uncharacterized protein</fullName>
    </submittedName>
</protein>
<keyword evidence="1" id="KW-0472">Membrane</keyword>
<gene>
    <name evidence="2" type="ORF">HNR36_000158</name>
</gene>
<dbReference type="Proteomes" id="UP000557217">
    <property type="component" value="Unassembled WGS sequence"/>
</dbReference>
<accession>A0A840PPJ9</accession>
<evidence type="ECO:0000313" key="2">
    <source>
        <dbReference type="EMBL" id="MBB5147777.1"/>
    </source>
</evidence>
<keyword evidence="3" id="KW-1185">Reference proteome</keyword>
<feature type="transmembrane region" description="Helical" evidence="1">
    <location>
        <begin position="12"/>
        <end position="34"/>
    </location>
</feature>
<organism evidence="2 3">
    <name type="scientific">Ureibacillus thermosphaericus</name>
    <dbReference type="NCBI Taxonomy" id="51173"/>
    <lineage>
        <taxon>Bacteria</taxon>
        <taxon>Bacillati</taxon>
        <taxon>Bacillota</taxon>
        <taxon>Bacilli</taxon>
        <taxon>Bacillales</taxon>
        <taxon>Caryophanaceae</taxon>
        <taxon>Ureibacillus</taxon>
    </lineage>
</organism>
<evidence type="ECO:0000256" key="1">
    <source>
        <dbReference type="SAM" id="Phobius"/>
    </source>
</evidence>
<evidence type="ECO:0000313" key="3">
    <source>
        <dbReference type="Proteomes" id="UP000557217"/>
    </source>
</evidence>